<feature type="transmembrane region" description="Helical" evidence="6">
    <location>
        <begin position="281"/>
        <end position="301"/>
    </location>
</feature>
<feature type="domain" description="MacB-like periplasmic core" evidence="8">
    <location>
        <begin position="20"/>
        <end position="238"/>
    </location>
</feature>
<keyword evidence="4 6" id="KW-1133">Transmembrane helix</keyword>
<dbReference type="PANTHER" id="PTHR30572:SF18">
    <property type="entry name" value="ABC-TYPE MACROLIDE FAMILY EXPORT SYSTEM PERMEASE COMPONENT 2"/>
    <property type="match status" value="1"/>
</dbReference>
<feature type="transmembrane region" description="Helical" evidence="6">
    <location>
        <begin position="669"/>
        <end position="690"/>
    </location>
</feature>
<keyword evidence="10" id="KW-1185">Reference proteome</keyword>
<evidence type="ECO:0000256" key="4">
    <source>
        <dbReference type="ARBA" id="ARBA00022989"/>
    </source>
</evidence>
<dbReference type="InterPro" id="IPR003838">
    <property type="entry name" value="ABC3_permease_C"/>
</dbReference>
<dbReference type="EMBL" id="JAAFZH010000012">
    <property type="protein sequence ID" value="NDU97657.1"/>
    <property type="molecule type" value="Genomic_DNA"/>
</dbReference>
<feature type="domain" description="MacB-like periplasmic core" evidence="8">
    <location>
        <begin position="430"/>
        <end position="632"/>
    </location>
</feature>
<feature type="domain" description="ABC3 transporter permease C-terminal" evidence="7">
    <location>
        <begin position="669"/>
        <end position="782"/>
    </location>
</feature>
<evidence type="ECO:0000256" key="5">
    <source>
        <dbReference type="ARBA" id="ARBA00023136"/>
    </source>
</evidence>
<accession>A0A6L9LDI5</accession>
<dbReference type="GO" id="GO:0005886">
    <property type="term" value="C:plasma membrane"/>
    <property type="evidence" value="ECO:0007669"/>
    <property type="project" value="UniProtKB-SubCell"/>
</dbReference>
<name>A0A6L9LDI5_9BACT</name>
<feature type="transmembrane region" description="Helical" evidence="6">
    <location>
        <begin position="21"/>
        <end position="41"/>
    </location>
</feature>
<comment type="subcellular location">
    <subcellularLocation>
        <location evidence="1">Cell membrane</location>
        <topology evidence="1">Multi-pass membrane protein</topology>
    </subcellularLocation>
</comment>
<feature type="transmembrane region" description="Helical" evidence="6">
    <location>
        <begin position="419"/>
        <end position="443"/>
    </location>
</feature>
<evidence type="ECO:0000256" key="6">
    <source>
        <dbReference type="SAM" id="Phobius"/>
    </source>
</evidence>
<dbReference type="InterPro" id="IPR050250">
    <property type="entry name" value="Macrolide_Exporter_MacB"/>
</dbReference>
<evidence type="ECO:0000256" key="2">
    <source>
        <dbReference type="ARBA" id="ARBA00022475"/>
    </source>
</evidence>
<evidence type="ECO:0000259" key="8">
    <source>
        <dbReference type="Pfam" id="PF12704"/>
    </source>
</evidence>
<reference evidence="9 10" key="1">
    <citation type="submission" date="2020-02" db="EMBL/GenBank/DDBJ databases">
        <title>Draft genome sequence of two Spirosoma agri KCTC 52727 and Spirosoma terrae KCTC 52035.</title>
        <authorList>
            <person name="Rojas J."/>
            <person name="Ambika Manirajan B."/>
            <person name="Suarez C."/>
            <person name="Ratering S."/>
            <person name="Schnell S."/>
        </authorList>
    </citation>
    <scope>NUCLEOTIDE SEQUENCE [LARGE SCALE GENOMIC DNA]</scope>
    <source>
        <strain evidence="9 10">KCTC 52035</strain>
    </source>
</reference>
<comment type="caution">
    <text evidence="9">The sequence shown here is derived from an EMBL/GenBank/DDBJ whole genome shotgun (WGS) entry which is preliminary data.</text>
</comment>
<feature type="domain" description="ABC3 transporter permease C-terminal" evidence="7">
    <location>
        <begin position="286"/>
        <end position="392"/>
    </location>
</feature>
<evidence type="ECO:0000256" key="3">
    <source>
        <dbReference type="ARBA" id="ARBA00022692"/>
    </source>
</evidence>
<keyword evidence="3 6" id="KW-0812">Transmembrane</keyword>
<evidence type="ECO:0000313" key="9">
    <source>
        <dbReference type="EMBL" id="NDU97657.1"/>
    </source>
</evidence>
<dbReference type="InterPro" id="IPR025857">
    <property type="entry name" value="MacB_PCD"/>
</dbReference>
<keyword evidence="2" id="KW-1003">Cell membrane</keyword>
<feature type="transmembrane region" description="Helical" evidence="6">
    <location>
        <begin position="750"/>
        <end position="770"/>
    </location>
</feature>
<keyword evidence="5 6" id="KW-0472">Membrane</keyword>
<evidence type="ECO:0000313" key="10">
    <source>
        <dbReference type="Proteomes" id="UP000474175"/>
    </source>
</evidence>
<sequence>MFKNYLKVAWRNLIRNKTFSTINVLGLALGMASSLLIVLWVQDELSIGKQYANADLLYRVMENEIADGRTVTDEDTPGILADELKRQFPEIRYAAGFSSEEDHVLSVEEKVSRQTGCFVGADWFKMYSIPLLSGTAETALNAPNHVAISRKVAQTFFDSPQAALGKSIRFNNRTDYQVAAVFEDLPYNSTDQYDFLLNWNTYLKREPWLNVWENGGPGTRLQLRPEADPEKVNAKLRTFLKGRNKDINATFNIELFLQPEKDAYLYSNFKNGYRDGGRIEYVRLFIIVAVFLLLIAGINFMNLATARSIKRAQEVGVRKAVGAKRLSLIWQFMGEAFLMALLALIIAVILVDLALPVFNQLTDKQLRLPTNQPVFWGFLLGLLVITGCVSGSYPALFMSSLSPVRVLKGSLRISAGTQLFRRGLVVFQFVLSILMIVGTVVVYRQLQYIQTKNLGFDRENLIDVPGEGDIGRKYLSFKQELLQQPGVESVTHIQTNPLRNGNTSDGVEWPGKNPTLSIQFNNTAVGYDFVKTMKLTLVGGRDFSPDFRTDSTNYLINEATAQRLGYKDPVGQPLTFWKRPGKIVGVLKDFHFNSLHVPIRPLIVRLSEEQAYGHILIKTQPGQTKQALASIEAVCRRMNPTFPFRYSFVDANFQKAYKSETVVSTLTTLFAGMAIFIACLGLFGLAAFTAEQRTKEIGVRKVLGASVGSIVTLLSKDFMKLVGVAIVIASPLAWYAMSKWLDGFAYKIELSWWMFGLAGLMAVGIALLTISFQSVKAALMNPVKSLRSE</sequence>
<dbReference type="Proteomes" id="UP000474175">
    <property type="component" value="Unassembled WGS sequence"/>
</dbReference>
<dbReference type="GO" id="GO:0022857">
    <property type="term" value="F:transmembrane transporter activity"/>
    <property type="evidence" value="ECO:0007669"/>
    <property type="project" value="TreeGrafter"/>
</dbReference>
<feature type="transmembrane region" description="Helical" evidence="6">
    <location>
        <begin position="375"/>
        <end position="398"/>
    </location>
</feature>
<feature type="transmembrane region" description="Helical" evidence="6">
    <location>
        <begin position="328"/>
        <end position="355"/>
    </location>
</feature>
<dbReference type="AlphaFoldDB" id="A0A6L9LDI5"/>
<organism evidence="9 10">
    <name type="scientific">Spirosoma terrae</name>
    <dbReference type="NCBI Taxonomy" id="1968276"/>
    <lineage>
        <taxon>Bacteria</taxon>
        <taxon>Pseudomonadati</taxon>
        <taxon>Bacteroidota</taxon>
        <taxon>Cytophagia</taxon>
        <taxon>Cytophagales</taxon>
        <taxon>Cytophagaceae</taxon>
        <taxon>Spirosoma</taxon>
    </lineage>
</organism>
<dbReference type="Pfam" id="PF12704">
    <property type="entry name" value="MacB_PCD"/>
    <property type="match status" value="2"/>
</dbReference>
<feature type="transmembrane region" description="Helical" evidence="6">
    <location>
        <begin position="718"/>
        <end position="738"/>
    </location>
</feature>
<gene>
    <name evidence="9" type="ORF">GK108_22425</name>
</gene>
<proteinExistence type="predicted"/>
<dbReference type="Pfam" id="PF02687">
    <property type="entry name" value="FtsX"/>
    <property type="match status" value="2"/>
</dbReference>
<evidence type="ECO:0000259" key="7">
    <source>
        <dbReference type="Pfam" id="PF02687"/>
    </source>
</evidence>
<dbReference type="RefSeq" id="WP_163953317.1">
    <property type="nucleotide sequence ID" value="NZ_JAAFZH010000012.1"/>
</dbReference>
<protein>
    <submittedName>
        <fullName evidence="9">FtsX-like permease family protein</fullName>
    </submittedName>
</protein>
<dbReference type="PANTHER" id="PTHR30572">
    <property type="entry name" value="MEMBRANE COMPONENT OF TRANSPORTER-RELATED"/>
    <property type="match status" value="1"/>
</dbReference>
<evidence type="ECO:0000256" key="1">
    <source>
        <dbReference type="ARBA" id="ARBA00004651"/>
    </source>
</evidence>